<dbReference type="PANTHER" id="PTHR14969:SF62">
    <property type="entry name" value="DECAPRENYLPHOSPHORYL-5-PHOSPHORIBOSE PHOSPHATASE RV3807C-RELATED"/>
    <property type="match status" value="1"/>
</dbReference>
<feature type="transmembrane region" description="Helical" evidence="7">
    <location>
        <begin position="55"/>
        <end position="77"/>
    </location>
</feature>
<dbReference type="Proteomes" id="UP001500979">
    <property type="component" value="Unassembled WGS sequence"/>
</dbReference>
<dbReference type="SMART" id="SM00014">
    <property type="entry name" value="acidPPc"/>
    <property type="match status" value="1"/>
</dbReference>
<organism evidence="9 10">
    <name type="scientific">Saccharopolyspora taberi</name>
    <dbReference type="NCBI Taxonomy" id="60895"/>
    <lineage>
        <taxon>Bacteria</taxon>
        <taxon>Bacillati</taxon>
        <taxon>Actinomycetota</taxon>
        <taxon>Actinomycetes</taxon>
        <taxon>Pseudonocardiales</taxon>
        <taxon>Pseudonocardiaceae</taxon>
        <taxon>Saccharopolyspora</taxon>
    </lineage>
</organism>
<dbReference type="EMBL" id="BAAAUX010000028">
    <property type="protein sequence ID" value="GAA2814497.1"/>
    <property type="molecule type" value="Genomic_DNA"/>
</dbReference>
<sequence length="228" mass="23946">MPKEHRGDTAAIPSVGAVFIEYSAVNEIEDVPDVSADWYRAITDLAASAPPWVQAAAPLATQAILLVFGALLAAACWRARRGALGPALLAPVATGLAYVASEVLKAFLREDRPCRVVPRISRTLAECPEYGDWSLPSNHATIAAAAAVALSVAWRRLVGVVVLLALVEGFSRVFVGVHYPHDVVVGALLGGFVAGVVMGVGGGLVPVVRWARGFWGPRRPQTPGRSPG</sequence>
<keyword evidence="3 7" id="KW-0812">Transmembrane</keyword>
<evidence type="ECO:0000313" key="9">
    <source>
        <dbReference type="EMBL" id="GAA2814497.1"/>
    </source>
</evidence>
<keyword evidence="10" id="KW-1185">Reference proteome</keyword>
<feature type="transmembrane region" description="Helical" evidence="7">
    <location>
        <begin position="157"/>
        <end position="177"/>
    </location>
</feature>
<keyword evidence="5 7" id="KW-1133">Transmembrane helix</keyword>
<evidence type="ECO:0000256" key="1">
    <source>
        <dbReference type="ARBA" id="ARBA00004651"/>
    </source>
</evidence>
<feature type="transmembrane region" description="Helical" evidence="7">
    <location>
        <begin position="183"/>
        <end position="208"/>
    </location>
</feature>
<dbReference type="InterPro" id="IPR036938">
    <property type="entry name" value="PAP2/HPO_sf"/>
</dbReference>
<dbReference type="Gene3D" id="1.20.144.10">
    <property type="entry name" value="Phosphatidic acid phosphatase type 2/haloperoxidase"/>
    <property type="match status" value="1"/>
</dbReference>
<dbReference type="Pfam" id="PF01569">
    <property type="entry name" value="PAP2"/>
    <property type="match status" value="1"/>
</dbReference>
<comment type="caution">
    <text evidence="9">The sequence shown here is derived from an EMBL/GenBank/DDBJ whole genome shotgun (WGS) entry which is preliminary data.</text>
</comment>
<evidence type="ECO:0000256" key="2">
    <source>
        <dbReference type="ARBA" id="ARBA00022475"/>
    </source>
</evidence>
<protein>
    <recommendedName>
        <fullName evidence="8">Phosphatidic acid phosphatase type 2/haloperoxidase domain-containing protein</fullName>
    </recommendedName>
</protein>
<evidence type="ECO:0000313" key="10">
    <source>
        <dbReference type="Proteomes" id="UP001500979"/>
    </source>
</evidence>
<evidence type="ECO:0000256" key="6">
    <source>
        <dbReference type="ARBA" id="ARBA00023136"/>
    </source>
</evidence>
<keyword evidence="4" id="KW-0378">Hydrolase</keyword>
<gene>
    <name evidence="9" type="ORF">GCM10010470_57450</name>
</gene>
<dbReference type="PANTHER" id="PTHR14969">
    <property type="entry name" value="SPHINGOSINE-1-PHOSPHATE PHOSPHOHYDROLASE"/>
    <property type="match status" value="1"/>
</dbReference>
<dbReference type="SUPFAM" id="SSF48317">
    <property type="entry name" value="Acid phosphatase/Vanadium-dependent haloperoxidase"/>
    <property type="match status" value="1"/>
</dbReference>
<accession>A0ABN3VKN5</accession>
<proteinExistence type="predicted"/>
<feature type="domain" description="Phosphatidic acid phosphatase type 2/haloperoxidase" evidence="8">
    <location>
        <begin position="84"/>
        <end position="198"/>
    </location>
</feature>
<reference evidence="9 10" key="1">
    <citation type="journal article" date="2019" name="Int. J. Syst. Evol. Microbiol.">
        <title>The Global Catalogue of Microorganisms (GCM) 10K type strain sequencing project: providing services to taxonomists for standard genome sequencing and annotation.</title>
        <authorList>
            <consortium name="The Broad Institute Genomics Platform"/>
            <consortium name="The Broad Institute Genome Sequencing Center for Infectious Disease"/>
            <person name="Wu L."/>
            <person name="Ma J."/>
        </authorList>
    </citation>
    <scope>NUCLEOTIDE SEQUENCE [LARGE SCALE GENOMIC DNA]</scope>
    <source>
        <strain evidence="9 10">JCM 9383</strain>
    </source>
</reference>
<evidence type="ECO:0000256" key="5">
    <source>
        <dbReference type="ARBA" id="ARBA00022989"/>
    </source>
</evidence>
<dbReference type="InterPro" id="IPR000326">
    <property type="entry name" value="PAP2/HPO"/>
</dbReference>
<evidence type="ECO:0000256" key="7">
    <source>
        <dbReference type="SAM" id="Phobius"/>
    </source>
</evidence>
<keyword evidence="2" id="KW-1003">Cell membrane</keyword>
<comment type="subcellular location">
    <subcellularLocation>
        <location evidence="1">Cell membrane</location>
        <topology evidence="1">Multi-pass membrane protein</topology>
    </subcellularLocation>
</comment>
<keyword evidence="6 7" id="KW-0472">Membrane</keyword>
<name>A0ABN3VKN5_9PSEU</name>
<evidence type="ECO:0000259" key="8">
    <source>
        <dbReference type="SMART" id="SM00014"/>
    </source>
</evidence>
<evidence type="ECO:0000256" key="3">
    <source>
        <dbReference type="ARBA" id="ARBA00022692"/>
    </source>
</evidence>
<evidence type="ECO:0000256" key="4">
    <source>
        <dbReference type="ARBA" id="ARBA00022801"/>
    </source>
</evidence>